<sequence length="297" mass="33516">MLKWYFQGRDIPKTSTRVQNSDVGKNSTPAAESPDEGRDNKQQLVDSITCVIAELDYSKWDSEESEATEPPPLPREAPPTTPPAVVEINVSPDGEEEDEVEEESIWEEENRLKKVRHVVNEVLTTETRSRKKEVGNGKKKWNSKNYNKKKKQMKNLRDDHDAVGFEVEEGRSRKLSEQCQAVDKELAELKIQKQVSRFHQSFDDEDTFHNVPDMESPRKLDFSGGGYLPAGIIITNTEDDDCLSYSSTEHEASIHDDCRSHQLVPVSFSVSAGNVVLYLSPGGSSSSYRVHIKYVTA</sequence>
<name>A0AAD9JA12_9ANNE</name>
<dbReference type="EMBL" id="JAODUP010000488">
    <property type="protein sequence ID" value="KAK2148620.1"/>
    <property type="molecule type" value="Genomic_DNA"/>
</dbReference>
<evidence type="ECO:0000256" key="1">
    <source>
        <dbReference type="SAM" id="MobiDB-lite"/>
    </source>
</evidence>
<comment type="caution">
    <text evidence="2">The sequence shown here is derived from an EMBL/GenBank/DDBJ whole genome shotgun (WGS) entry which is preliminary data.</text>
</comment>
<reference evidence="2" key="1">
    <citation type="journal article" date="2023" name="Mol. Biol. Evol.">
        <title>Third-Generation Sequencing Reveals the Adaptive Role of the Epigenome in Three Deep-Sea Polychaetes.</title>
        <authorList>
            <person name="Perez M."/>
            <person name="Aroh O."/>
            <person name="Sun Y."/>
            <person name="Lan Y."/>
            <person name="Juniper S.K."/>
            <person name="Young C.R."/>
            <person name="Angers B."/>
            <person name="Qian P.Y."/>
        </authorList>
    </citation>
    <scope>NUCLEOTIDE SEQUENCE</scope>
    <source>
        <strain evidence="2">P08H-3</strain>
    </source>
</reference>
<feature type="region of interest" description="Disordered" evidence="1">
    <location>
        <begin position="59"/>
        <end position="107"/>
    </location>
</feature>
<proteinExistence type="predicted"/>
<gene>
    <name evidence="2" type="ORF">LSH36_488g01002</name>
</gene>
<dbReference type="Proteomes" id="UP001208570">
    <property type="component" value="Unassembled WGS sequence"/>
</dbReference>
<feature type="compositionally biased region" description="Polar residues" evidence="1">
    <location>
        <begin position="13"/>
        <end position="30"/>
    </location>
</feature>
<feature type="compositionally biased region" description="Acidic residues" evidence="1">
    <location>
        <begin position="93"/>
        <end position="107"/>
    </location>
</feature>
<keyword evidence="3" id="KW-1185">Reference proteome</keyword>
<accession>A0AAD9JA12</accession>
<feature type="region of interest" description="Disordered" evidence="1">
    <location>
        <begin position="1"/>
        <end position="43"/>
    </location>
</feature>
<dbReference type="AlphaFoldDB" id="A0AAD9JA12"/>
<evidence type="ECO:0000313" key="2">
    <source>
        <dbReference type="EMBL" id="KAK2148620.1"/>
    </source>
</evidence>
<protein>
    <submittedName>
        <fullName evidence="2">Uncharacterized protein</fullName>
    </submittedName>
</protein>
<feature type="compositionally biased region" description="Pro residues" evidence="1">
    <location>
        <begin position="69"/>
        <end position="82"/>
    </location>
</feature>
<organism evidence="2 3">
    <name type="scientific">Paralvinella palmiformis</name>
    <dbReference type="NCBI Taxonomy" id="53620"/>
    <lineage>
        <taxon>Eukaryota</taxon>
        <taxon>Metazoa</taxon>
        <taxon>Spiralia</taxon>
        <taxon>Lophotrochozoa</taxon>
        <taxon>Annelida</taxon>
        <taxon>Polychaeta</taxon>
        <taxon>Sedentaria</taxon>
        <taxon>Canalipalpata</taxon>
        <taxon>Terebellida</taxon>
        <taxon>Terebelliformia</taxon>
        <taxon>Alvinellidae</taxon>
        <taxon>Paralvinella</taxon>
    </lineage>
</organism>
<evidence type="ECO:0000313" key="3">
    <source>
        <dbReference type="Proteomes" id="UP001208570"/>
    </source>
</evidence>